<dbReference type="InterPro" id="IPR029063">
    <property type="entry name" value="SAM-dependent_MTases_sf"/>
</dbReference>
<feature type="non-terminal residue" evidence="1">
    <location>
        <position position="1"/>
    </location>
</feature>
<gene>
    <name evidence="1" type="ORF">LCGC14_2967610</name>
</gene>
<evidence type="ECO:0000313" key="1">
    <source>
        <dbReference type="EMBL" id="KKK66087.1"/>
    </source>
</evidence>
<evidence type="ECO:0008006" key="2">
    <source>
        <dbReference type="Google" id="ProtNLM"/>
    </source>
</evidence>
<dbReference type="Gene3D" id="3.40.50.150">
    <property type="entry name" value="Vaccinia Virus protein VP39"/>
    <property type="match status" value="1"/>
</dbReference>
<accession>A0A0F8XAB6</accession>
<sequence>SQDWFAVRGDETLALDWPGVDEDSVVWEIGGYEGRWALQMAEKYNPQLYVFEPQEWAADKIREKLTGYKARIHQFGLWTHGAEMTLTEFGRDGGTLMQPEAKDKQLIRVVDAYSFFIKEHIEQIDVCLMNIEGGEFVLLPYMIGMGMMPKIKYFWCQWHLFVPGAAEKGLRLRKMLDVTHEMIWDCGSTAQAWKRRE</sequence>
<reference evidence="1" key="1">
    <citation type="journal article" date="2015" name="Nature">
        <title>Complex archaea that bridge the gap between prokaryotes and eukaryotes.</title>
        <authorList>
            <person name="Spang A."/>
            <person name="Saw J.H."/>
            <person name="Jorgensen S.L."/>
            <person name="Zaremba-Niedzwiedzka K."/>
            <person name="Martijn J."/>
            <person name="Lind A.E."/>
            <person name="van Eijk R."/>
            <person name="Schleper C."/>
            <person name="Guy L."/>
            <person name="Ettema T.J."/>
        </authorList>
    </citation>
    <scope>NUCLEOTIDE SEQUENCE</scope>
</reference>
<dbReference type="AlphaFoldDB" id="A0A0F8XAB6"/>
<protein>
    <recommendedName>
        <fullName evidence="2">Methyltransferase FkbM domain-containing protein</fullName>
    </recommendedName>
</protein>
<dbReference type="EMBL" id="LAZR01060248">
    <property type="protein sequence ID" value="KKK66087.1"/>
    <property type="molecule type" value="Genomic_DNA"/>
</dbReference>
<comment type="caution">
    <text evidence="1">The sequence shown here is derived from an EMBL/GenBank/DDBJ whole genome shotgun (WGS) entry which is preliminary data.</text>
</comment>
<name>A0A0F8XAB6_9ZZZZ</name>
<proteinExistence type="predicted"/>
<dbReference type="SUPFAM" id="SSF53335">
    <property type="entry name" value="S-adenosyl-L-methionine-dependent methyltransferases"/>
    <property type="match status" value="1"/>
</dbReference>
<organism evidence="1">
    <name type="scientific">marine sediment metagenome</name>
    <dbReference type="NCBI Taxonomy" id="412755"/>
    <lineage>
        <taxon>unclassified sequences</taxon>
        <taxon>metagenomes</taxon>
        <taxon>ecological metagenomes</taxon>
    </lineage>
</organism>